<evidence type="ECO:0000256" key="1">
    <source>
        <dbReference type="ARBA" id="ARBA00022737"/>
    </source>
</evidence>
<proteinExistence type="predicted"/>
<dbReference type="SUPFAM" id="SSF57567">
    <property type="entry name" value="Serine protease inhibitors"/>
    <property type="match status" value="1"/>
</dbReference>
<keyword evidence="3" id="KW-0325">Glycoprotein</keyword>
<comment type="caution">
    <text evidence="4">Lacks conserved residue(s) required for the propagation of feature annotation.</text>
</comment>
<keyword evidence="9" id="KW-1185">Reference proteome</keyword>
<feature type="domain" description="VWFC" evidence="6">
    <location>
        <begin position="484"/>
        <end position="554"/>
    </location>
</feature>
<reference evidence="8" key="3">
    <citation type="submission" date="2025-09" db="UniProtKB">
        <authorList>
            <consortium name="Ensembl"/>
        </authorList>
    </citation>
    <scope>IDENTIFICATION</scope>
</reference>
<dbReference type="SMART" id="SM00041">
    <property type="entry name" value="CT"/>
    <property type="match status" value="1"/>
</dbReference>
<dbReference type="SMART" id="SM00216">
    <property type="entry name" value="VWD"/>
    <property type="match status" value="1"/>
</dbReference>
<dbReference type="SMART" id="SM00214">
    <property type="entry name" value="VWC"/>
    <property type="match status" value="2"/>
</dbReference>
<dbReference type="InterPro" id="IPR014853">
    <property type="entry name" value="VWF/SSPO/ZAN-like_Cys-rich_dom"/>
</dbReference>
<accession>A0A8C5H0F7</accession>
<gene>
    <name evidence="8" type="primary">LOC114464429</name>
</gene>
<feature type="disulfide bond" evidence="4">
    <location>
        <begin position="658"/>
        <end position="712"/>
    </location>
</feature>
<dbReference type="PANTHER" id="PTHR11339:SF406">
    <property type="entry name" value="MUCIN-5AC-LIKE"/>
    <property type="match status" value="1"/>
</dbReference>
<dbReference type="InterPro" id="IPR001007">
    <property type="entry name" value="VWF_dom"/>
</dbReference>
<dbReference type="Ensembl" id="ENSGWIT00000041598.1">
    <property type="protein sequence ID" value="ENSGWIP00000038211.1"/>
    <property type="gene ID" value="ENSGWIG00000019568.1"/>
</dbReference>
<dbReference type="PROSITE" id="PS01185">
    <property type="entry name" value="CTCK_1"/>
    <property type="match status" value="1"/>
</dbReference>
<feature type="domain" description="VWFC" evidence="6">
    <location>
        <begin position="378"/>
        <end position="446"/>
    </location>
</feature>
<dbReference type="PANTHER" id="PTHR11339">
    <property type="entry name" value="EXTRACELLULAR MATRIX GLYCOPROTEIN RELATED"/>
    <property type="match status" value="1"/>
</dbReference>
<reference evidence="8" key="2">
    <citation type="submission" date="2025-08" db="UniProtKB">
        <authorList>
            <consortium name="Ensembl"/>
        </authorList>
    </citation>
    <scope>IDENTIFICATION</scope>
</reference>
<dbReference type="PROSITE" id="PS51233">
    <property type="entry name" value="VWFD"/>
    <property type="match status" value="1"/>
</dbReference>
<evidence type="ECO:0000256" key="3">
    <source>
        <dbReference type="ARBA" id="ARBA00023180"/>
    </source>
</evidence>
<dbReference type="SMART" id="SM00832">
    <property type="entry name" value="C8"/>
    <property type="match status" value="1"/>
</dbReference>
<evidence type="ECO:0000313" key="9">
    <source>
        <dbReference type="Proteomes" id="UP000694680"/>
    </source>
</evidence>
<evidence type="ECO:0000256" key="2">
    <source>
        <dbReference type="ARBA" id="ARBA00023157"/>
    </source>
</evidence>
<dbReference type="Proteomes" id="UP000694680">
    <property type="component" value="Chromosome 6"/>
</dbReference>
<dbReference type="InterPro" id="IPR036084">
    <property type="entry name" value="Ser_inhib-like_sf"/>
</dbReference>
<evidence type="ECO:0000259" key="5">
    <source>
        <dbReference type="PROSITE" id="PS01225"/>
    </source>
</evidence>
<dbReference type="CDD" id="cd19941">
    <property type="entry name" value="TIL"/>
    <property type="match status" value="1"/>
</dbReference>
<keyword evidence="1" id="KW-0677">Repeat</keyword>
<dbReference type="InterPro" id="IPR001846">
    <property type="entry name" value="VWF_type-D"/>
</dbReference>
<dbReference type="InterPro" id="IPR006207">
    <property type="entry name" value="Cys_knot_C"/>
</dbReference>
<dbReference type="InterPro" id="IPR050780">
    <property type="entry name" value="Mucin_vWF_Thrombospondin_sf"/>
</dbReference>
<protein>
    <submittedName>
        <fullName evidence="8">Intestinal mucin-like protein</fullName>
    </submittedName>
</protein>
<dbReference type="AlphaFoldDB" id="A0A8C5H0F7"/>
<sequence>MARCTGNDTLQIIPYECPPITKTACTNGKKQILEWDEFHCCQHPVCECVCEGWGSSHYNTFDGSYYSYKGNCTYVLMEEITPKFNLKIYIDGASCDPKEDSSCSRSISVFYGSLVVRLQNTNLNGASKLEALTNNSVVRLPFSQQGVKVINSGINLILEIPRIEVVIKFGKNGFSVFVPVKTFGRNTQGHCGTCNNIQSDDCRLPGGQLVKSCAVMADYWLVKDSTKPNCKKPLAPPTNILETTTKPVKDSVCDLLTSEEGPFAECHDSVSPRNFHSSCVSDSCTDSNQAVECESLESYAAACAQAGVCIDWRNYTKLCASDCPLNKVYKPCGPAEQPTCDDNPDEPPTNVTTEGCFCAEGMKLFNKYSDVCVKTCGCLDPENNPHEFNETFEYKCQDCICEKSKTVTCKPRVCPEPENTTCVDKGYVLVNQTSKLDPCCLEHVCQCQVTTCPVPKISCLVGFKPILSVAEGACCPNYTCVPKKVCVHDDAEYQIGATVPGSEECEECLCSRETDSSSGGLLKINCTVKQCNESCELGMKYVQKDTDKCCGKCKPTHCVITDNGTKQLLIVKTWSPPKNKCEVLVCVKTEDTLVIVNSTVPCPHFNESECLPNTTQTAADGCCKTCVEKDKTCKKVSMKIRITHKGCSSNEEVDMPFCEGSCNTFTKYSQAAASLQHSCSCCKELRSSNRTVNLRCLNGETIPHSYQHVEECACNPTECTKAAVAPARRRRSFSLV</sequence>
<feature type="domain" description="VWFD" evidence="7">
    <location>
        <begin position="48"/>
        <end position="231"/>
    </location>
</feature>
<feature type="disulfide bond" evidence="4">
    <location>
        <begin position="647"/>
        <end position="696"/>
    </location>
</feature>
<reference evidence="8" key="1">
    <citation type="submission" date="2020-06" db="EMBL/GenBank/DDBJ databases">
        <authorList>
            <consortium name="Wellcome Sanger Institute Data Sharing"/>
        </authorList>
    </citation>
    <scope>NUCLEOTIDE SEQUENCE [LARGE SCALE GENOMIC DNA]</scope>
</reference>
<dbReference type="Gene3D" id="2.10.25.10">
    <property type="entry name" value="Laminin"/>
    <property type="match status" value="1"/>
</dbReference>
<evidence type="ECO:0000256" key="4">
    <source>
        <dbReference type="PROSITE-ProRule" id="PRU00039"/>
    </source>
</evidence>
<dbReference type="Pfam" id="PF00094">
    <property type="entry name" value="VWD"/>
    <property type="match status" value="1"/>
</dbReference>
<name>A0A8C5H0F7_GOUWI</name>
<dbReference type="InterPro" id="IPR029034">
    <property type="entry name" value="Cystine-knot_cytokine"/>
</dbReference>
<feature type="domain" description="CTCK" evidence="5">
    <location>
        <begin position="633"/>
        <end position="720"/>
    </location>
</feature>
<feature type="disulfide bond" evidence="4">
    <location>
        <begin position="662"/>
        <end position="714"/>
    </location>
</feature>
<dbReference type="PROSITE" id="PS50184">
    <property type="entry name" value="VWFC_2"/>
    <property type="match status" value="2"/>
</dbReference>
<evidence type="ECO:0000313" key="8">
    <source>
        <dbReference type="Ensembl" id="ENSGWIP00000038211.1"/>
    </source>
</evidence>
<dbReference type="Gene3D" id="2.10.90.10">
    <property type="entry name" value="Cystine-knot cytokines"/>
    <property type="match status" value="1"/>
</dbReference>
<evidence type="ECO:0000259" key="6">
    <source>
        <dbReference type="PROSITE" id="PS50184"/>
    </source>
</evidence>
<dbReference type="PROSITE" id="PS01225">
    <property type="entry name" value="CTCK_2"/>
    <property type="match status" value="1"/>
</dbReference>
<dbReference type="Pfam" id="PF08742">
    <property type="entry name" value="C8"/>
    <property type="match status" value="1"/>
</dbReference>
<evidence type="ECO:0000259" key="7">
    <source>
        <dbReference type="PROSITE" id="PS51233"/>
    </source>
</evidence>
<organism evidence="8 9">
    <name type="scientific">Gouania willdenowi</name>
    <name type="common">Blunt-snouted clingfish</name>
    <name type="synonym">Lepadogaster willdenowi</name>
    <dbReference type="NCBI Taxonomy" id="441366"/>
    <lineage>
        <taxon>Eukaryota</taxon>
        <taxon>Metazoa</taxon>
        <taxon>Chordata</taxon>
        <taxon>Craniata</taxon>
        <taxon>Vertebrata</taxon>
        <taxon>Euteleostomi</taxon>
        <taxon>Actinopterygii</taxon>
        <taxon>Neopterygii</taxon>
        <taxon>Teleostei</taxon>
        <taxon>Neoteleostei</taxon>
        <taxon>Acanthomorphata</taxon>
        <taxon>Ovalentaria</taxon>
        <taxon>Blenniimorphae</taxon>
        <taxon>Blenniiformes</taxon>
        <taxon>Gobiesocoidei</taxon>
        <taxon>Gobiesocidae</taxon>
        <taxon>Gobiesocinae</taxon>
        <taxon>Gouania</taxon>
    </lineage>
</organism>
<keyword evidence="2 4" id="KW-1015">Disulfide bond</keyword>